<feature type="compositionally biased region" description="Basic residues" evidence="1">
    <location>
        <begin position="184"/>
        <end position="203"/>
    </location>
</feature>
<feature type="domain" description="ATP-dependent DNA ligase family profile" evidence="2">
    <location>
        <begin position="23"/>
        <end position="84"/>
    </location>
</feature>
<evidence type="ECO:0000313" key="4">
    <source>
        <dbReference type="Proteomes" id="UP000373149"/>
    </source>
</evidence>
<feature type="compositionally biased region" description="Pro residues" evidence="1">
    <location>
        <begin position="247"/>
        <end position="256"/>
    </location>
</feature>
<dbReference type="Proteomes" id="UP000373149">
    <property type="component" value="Unassembled WGS sequence"/>
</dbReference>
<sequence length="276" mass="30508">MVVLTWGMVWMVMPVGVRQLPGDIVLDGELVVRENGRLAFERLQQRAHRTAASAARAAQQWPAHFVAFDLLHQGDDDLTSRPCRPAERRWNGSSRIRILAAVDAASVDDRPAAGRRLAPVAGGRYGGAGLQAAGPALRPERTGMAQVPDTAHRRGRRRCGVRYDGRARHRPARALRLRWLPPLRRPHHRAPRHRTARPRRRSPARGNRPPLGQADLQRVLGVARASDGAAGRTGRCRRGSRGHLPVPLRPMTPPGPAATSRYRHGTRDVPLFGQPQ</sequence>
<dbReference type="GO" id="GO:0005524">
    <property type="term" value="F:ATP binding"/>
    <property type="evidence" value="ECO:0007669"/>
    <property type="project" value="InterPro"/>
</dbReference>
<evidence type="ECO:0000313" key="3">
    <source>
        <dbReference type="EMBL" id="MPY47779.1"/>
    </source>
</evidence>
<proteinExistence type="predicted"/>
<dbReference type="GO" id="GO:0003910">
    <property type="term" value="F:DNA ligase (ATP) activity"/>
    <property type="evidence" value="ECO:0007669"/>
    <property type="project" value="InterPro"/>
</dbReference>
<feature type="region of interest" description="Disordered" evidence="1">
    <location>
        <begin position="177"/>
        <end position="276"/>
    </location>
</feature>
<organism evidence="3 4">
    <name type="scientific">Streptomyces acidicola</name>
    <dbReference type="NCBI Taxonomy" id="2596892"/>
    <lineage>
        <taxon>Bacteria</taxon>
        <taxon>Bacillati</taxon>
        <taxon>Actinomycetota</taxon>
        <taxon>Actinomycetes</taxon>
        <taxon>Kitasatosporales</taxon>
        <taxon>Streptomycetaceae</taxon>
        <taxon>Streptomyces</taxon>
    </lineage>
</organism>
<protein>
    <recommendedName>
        <fullName evidence="2">ATP-dependent DNA ligase family profile domain-containing protein</fullName>
    </recommendedName>
</protein>
<dbReference type="Pfam" id="PF01068">
    <property type="entry name" value="DNA_ligase_A_M"/>
    <property type="match status" value="1"/>
</dbReference>
<dbReference type="InterPro" id="IPR012310">
    <property type="entry name" value="DNA_ligase_ATP-dep_cent"/>
</dbReference>
<gene>
    <name evidence="3" type="ORF">FPZ41_03890</name>
</gene>
<dbReference type="EMBL" id="VMNX01000006">
    <property type="protein sequence ID" value="MPY47779.1"/>
    <property type="molecule type" value="Genomic_DNA"/>
</dbReference>
<dbReference type="AlphaFoldDB" id="A0A5N8WKJ7"/>
<evidence type="ECO:0000259" key="2">
    <source>
        <dbReference type="Pfam" id="PF01068"/>
    </source>
</evidence>
<dbReference type="GO" id="GO:0006310">
    <property type="term" value="P:DNA recombination"/>
    <property type="evidence" value="ECO:0007669"/>
    <property type="project" value="InterPro"/>
</dbReference>
<accession>A0A5N8WKJ7</accession>
<reference evidence="3 4" key="1">
    <citation type="submission" date="2019-09" db="EMBL/GenBank/DDBJ databases">
        <authorList>
            <person name="Duangmal K."/>
            <person name="Teo W.F.A."/>
            <person name="Lipun K."/>
        </authorList>
    </citation>
    <scope>NUCLEOTIDE SEQUENCE [LARGE SCALE GENOMIC DNA]</scope>
    <source>
        <strain evidence="3 4">K1PN6</strain>
    </source>
</reference>
<dbReference type="Gene3D" id="3.30.470.30">
    <property type="entry name" value="DNA ligase/mRNA capping enzyme"/>
    <property type="match status" value="1"/>
</dbReference>
<dbReference type="GO" id="GO:0006281">
    <property type="term" value="P:DNA repair"/>
    <property type="evidence" value="ECO:0007669"/>
    <property type="project" value="InterPro"/>
</dbReference>
<evidence type="ECO:0000256" key="1">
    <source>
        <dbReference type="SAM" id="MobiDB-lite"/>
    </source>
</evidence>
<dbReference type="SUPFAM" id="SSF56091">
    <property type="entry name" value="DNA ligase/mRNA capping enzyme, catalytic domain"/>
    <property type="match status" value="1"/>
</dbReference>
<keyword evidence="4" id="KW-1185">Reference proteome</keyword>
<name>A0A5N8WKJ7_9ACTN</name>
<comment type="caution">
    <text evidence="3">The sequence shown here is derived from an EMBL/GenBank/DDBJ whole genome shotgun (WGS) entry which is preliminary data.</text>
</comment>